<sequence>MSSRLLLFAGSPECDSLDWQRDDLLQNFTQPILRFAGLDGEYDKNGYDAASDHAKWRSIPLDRQHIPTGYSQNNAWQEEHQGVSFFTAESFIEEMSQFHYAATQSQMASIEPTDQALSQFYEKSYAVHNDIACSQLGPASEAETSMRSDESCGNTLSFFVSLNSFSEAKVVPKGGHLTSLSGIPNATYLNSIHPQTMTINVIVGIILVHEPKSITTKRGVGVELIELLVGDETRSGFSINFWLSSSQSDGDELRSTLAGLRPQDVVLIRNVALGSFRNKVHGQSLRNDMTKAYLLYRNKVDESDVGGCHSRSDFTSNEVLPPQLEKTRNVREWVLKFIGAGLVSGKRNGRLGAVKEVLPPDTQ</sequence>
<name>A0A9P8CD78_9HELO</name>
<evidence type="ECO:0000313" key="2">
    <source>
        <dbReference type="Proteomes" id="UP000887226"/>
    </source>
</evidence>
<organism evidence="1 2">
    <name type="scientific">Calycina marina</name>
    <dbReference type="NCBI Taxonomy" id="1763456"/>
    <lineage>
        <taxon>Eukaryota</taxon>
        <taxon>Fungi</taxon>
        <taxon>Dikarya</taxon>
        <taxon>Ascomycota</taxon>
        <taxon>Pezizomycotina</taxon>
        <taxon>Leotiomycetes</taxon>
        <taxon>Helotiales</taxon>
        <taxon>Pezizellaceae</taxon>
        <taxon>Calycina</taxon>
    </lineage>
</organism>
<evidence type="ECO:0008006" key="3">
    <source>
        <dbReference type="Google" id="ProtNLM"/>
    </source>
</evidence>
<dbReference type="EMBL" id="MU254039">
    <property type="protein sequence ID" value="KAG9242759.1"/>
    <property type="molecule type" value="Genomic_DNA"/>
</dbReference>
<dbReference type="Gene3D" id="2.40.50.140">
    <property type="entry name" value="Nucleic acid-binding proteins"/>
    <property type="match status" value="1"/>
</dbReference>
<protein>
    <recommendedName>
        <fullName evidence="3">Nucleic acid-binding protein</fullName>
    </recommendedName>
</protein>
<proteinExistence type="predicted"/>
<dbReference type="InterPro" id="IPR012340">
    <property type="entry name" value="NA-bd_OB-fold"/>
</dbReference>
<gene>
    <name evidence="1" type="ORF">BJ878DRAFT_154582</name>
</gene>
<keyword evidence="2" id="KW-1185">Reference proteome</keyword>
<dbReference type="AlphaFoldDB" id="A0A9P8CD78"/>
<dbReference type="SUPFAM" id="SSF50249">
    <property type="entry name" value="Nucleic acid-binding proteins"/>
    <property type="match status" value="1"/>
</dbReference>
<dbReference type="OrthoDB" id="5378679at2759"/>
<dbReference type="Proteomes" id="UP000887226">
    <property type="component" value="Unassembled WGS sequence"/>
</dbReference>
<accession>A0A9P8CD78</accession>
<evidence type="ECO:0000313" key="1">
    <source>
        <dbReference type="EMBL" id="KAG9242759.1"/>
    </source>
</evidence>
<comment type="caution">
    <text evidence="1">The sequence shown here is derived from an EMBL/GenBank/DDBJ whole genome shotgun (WGS) entry which is preliminary data.</text>
</comment>
<reference evidence="1" key="1">
    <citation type="journal article" date="2021" name="IMA Fungus">
        <title>Genomic characterization of three marine fungi, including Emericellopsis atlantica sp. nov. with signatures of a generalist lifestyle and marine biomass degradation.</title>
        <authorList>
            <person name="Hagestad O.C."/>
            <person name="Hou L."/>
            <person name="Andersen J.H."/>
            <person name="Hansen E.H."/>
            <person name="Altermark B."/>
            <person name="Li C."/>
            <person name="Kuhnert E."/>
            <person name="Cox R.J."/>
            <person name="Crous P.W."/>
            <person name="Spatafora J.W."/>
            <person name="Lail K."/>
            <person name="Amirebrahimi M."/>
            <person name="Lipzen A."/>
            <person name="Pangilinan J."/>
            <person name="Andreopoulos W."/>
            <person name="Hayes R.D."/>
            <person name="Ng V."/>
            <person name="Grigoriev I.V."/>
            <person name="Jackson S.A."/>
            <person name="Sutton T.D.S."/>
            <person name="Dobson A.D.W."/>
            <person name="Rama T."/>
        </authorList>
    </citation>
    <scope>NUCLEOTIDE SEQUENCE</scope>
    <source>
        <strain evidence="1">TRa3180A</strain>
    </source>
</reference>